<dbReference type="AlphaFoldDB" id="A0A2A2HYZ3"/>
<dbReference type="RefSeq" id="WP_095612382.1">
    <property type="nucleotide sequence ID" value="NZ_NMPM01000145.1"/>
</dbReference>
<dbReference type="Proteomes" id="UP000218332">
    <property type="component" value="Unassembled WGS sequence"/>
</dbReference>
<comment type="caution">
    <text evidence="2">The sequence shown here is derived from an EMBL/GenBank/DDBJ whole genome shotgun (WGS) entry which is preliminary data.</text>
</comment>
<keyword evidence="1" id="KW-1133">Transmembrane helix</keyword>
<accession>A0A2A2HYZ3</accession>
<keyword evidence="1" id="KW-0472">Membrane</keyword>
<evidence type="ECO:0000313" key="3">
    <source>
        <dbReference type="Proteomes" id="UP000218332"/>
    </source>
</evidence>
<organism evidence="2 3">
    <name type="scientific">Tamilnaduibacter salinus</name>
    <dbReference type="NCBI Taxonomy" id="1484056"/>
    <lineage>
        <taxon>Bacteria</taxon>
        <taxon>Pseudomonadati</taxon>
        <taxon>Pseudomonadota</taxon>
        <taxon>Gammaproteobacteria</taxon>
        <taxon>Pseudomonadales</taxon>
        <taxon>Marinobacteraceae</taxon>
        <taxon>Tamilnaduibacter</taxon>
    </lineage>
</organism>
<dbReference type="EMBL" id="NMPM01000145">
    <property type="protein sequence ID" value="PAV24519.1"/>
    <property type="molecule type" value="Genomic_DNA"/>
</dbReference>
<keyword evidence="1" id="KW-0812">Transmembrane</keyword>
<evidence type="ECO:0000313" key="2">
    <source>
        <dbReference type="EMBL" id="PAV24519.1"/>
    </source>
</evidence>
<evidence type="ECO:0000256" key="1">
    <source>
        <dbReference type="SAM" id="Phobius"/>
    </source>
</evidence>
<gene>
    <name evidence="2" type="ORF">CF392_15820</name>
</gene>
<proteinExistence type="predicted"/>
<keyword evidence="3" id="KW-1185">Reference proteome</keyword>
<reference evidence="2 3" key="1">
    <citation type="submission" date="2017-07" db="EMBL/GenBank/DDBJ databases">
        <title>Tamlnaduibacter salinus (Mi-7) genome sequencing.</title>
        <authorList>
            <person name="Verma A."/>
            <person name="Krishnamurthi S."/>
        </authorList>
    </citation>
    <scope>NUCLEOTIDE SEQUENCE [LARGE SCALE GENOMIC DNA]</scope>
    <source>
        <strain evidence="2 3">Mi-7</strain>
    </source>
</reference>
<protein>
    <submittedName>
        <fullName evidence="2">Uncharacterized protein</fullName>
    </submittedName>
</protein>
<sequence>MKKVFGFLILFLFLFAPFLRIGGVVIHLPYYVVAGLAFIGGLASVKRASVDQKGVAGFFGAWF</sequence>
<name>A0A2A2HYZ3_9GAMM</name>
<feature type="transmembrane region" description="Helical" evidence="1">
    <location>
        <begin position="30"/>
        <end position="45"/>
    </location>
</feature>